<dbReference type="Pfam" id="PF03594">
    <property type="entry name" value="BenE"/>
    <property type="match status" value="1"/>
</dbReference>
<keyword evidence="1" id="KW-1133">Transmembrane helix</keyword>
<protein>
    <submittedName>
        <fullName evidence="2">Benzoate transporter</fullName>
    </submittedName>
</protein>
<feature type="transmembrane region" description="Helical" evidence="1">
    <location>
        <begin position="230"/>
        <end position="249"/>
    </location>
</feature>
<feature type="transmembrane region" description="Helical" evidence="1">
    <location>
        <begin position="316"/>
        <end position="337"/>
    </location>
</feature>
<dbReference type="GO" id="GO:0005886">
    <property type="term" value="C:plasma membrane"/>
    <property type="evidence" value="ECO:0007669"/>
    <property type="project" value="TreeGrafter"/>
</dbReference>
<dbReference type="PANTHER" id="PTHR30199">
    <property type="entry name" value="MFS FAMILY TRANSPORTER, PREDICTED SUBSTRATE BENZOATE"/>
    <property type="match status" value="1"/>
</dbReference>
<keyword evidence="1" id="KW-0812">Transmembrane</keyword>
<evidence type="ECO:0000313" key="2">
    <source>
        <dbReference type="EMBL" id="GBO90421.1"/>
    </source>
</evidence>
<keyword evidence="1" id="KW-0472">Membrane</keyword>
<feature type="transmembrane region" description="Helical" evidence="1">
    <location>
        <begin position="117"/>
        <end position="136"/>
    </location>
</feature>
<feature type="transmembrane region" description="Helical" evidence="1">
    <location>
        <begin position="190"/>
        <end position="210"/>
    </location>
</feature>
<dbReference type="GO" id="GO:0042925">
    <property type="term" value="F:benzoate transmembrane transporter activity"/>
    <property type="evidence" value="ECO:0007669"/>
    <property type="project" value="InterPro"/>
</dbReference>
<dbReference type="Proteomes" id="UP000387223">
    <property type="component" value="Unassembled WGS sequence"/>
</dbReference>
<feature type="transmembrane region" description="Helical" evidence="1">
    <location>
        <begin position="67"/>
        <end position="86"/>
    </location>
</feature>
<organism evidence="2 3">
    <name type="scientific">Marinobacter salsuginis</name>
    <dbReference type="NCBI Taxonomy" id="418719"/>
    <lineage>
        <taxon>Bacteria</taxon>
        <taxon>Pseudomonadati</taxon>
        <taxon>Pseudomonadota</taxon>
        <taxon>Gammaproteobacteria</taxon>
        <taxon>Pseudomonadales</taxon>
        <taxon>Marinobacteraceae</taxon>
        <taxon>Marinobacter</taxon>
    </lineage>
</organism>
<dbReference type="RefSeq" id="WP_153637494.1">
    <property type="nucleotide sequence ID" value="NZ_BGZI01000042.1"/>
</dbReference>
<feature type="transmembrane region" description="Helical" evidence="1">
    <location>
        <begin position="33"/>
        <end position="55"/>
    </location>
</feature>
<feature type="transmembrane region" description="Helical" evidence="1">
    <location>
        <begin position="166"/>
        <end position="183"/>
    </location>
</feature>
<feature type="transmembrane region" description="Helical" evidence="1">
    <location>
        <begin position="143"/>
        <end position="160"/>
    </location>
</feature>
<gene>
    <name evidence="2" type="ORF">MSSD14B_40890</name>
</gene>
<name>A0A5M3Q5S1_9GAMM</name>
<dbReference type="EMBL" id="BGZI01000042">
    <property type="protein sequence ID" value="GBO90421.1"/>
    <property type="molecule type" value="Genomic_DNA"/>
</dbReference>
<dbReference type="NCBIfam" id="TIGR00843">
    <property type="entry name" value="benE"/>
    <property type="match status" value="1"/>
</dbReference>
<comment type="caution">
    <text evidence="2">The sequence shown here is derived from an EMBL/GenBank/DDBJ whole genome shotgun (WGS) entry which is preliminary data.</text>
</comment>
<dbReference type="InterPro" id="IPR004711">
    <property type="entry name" value="Benzoate_Transporter"/>
</dbReference>
<evidence type="ECO:0000313" key="3">
    <source>
        <dbReference type="Proteomes" id="UP000387223"/>
    </source>
</evidence>
<feature type="transmembrane region" description="Helical" evidence="1">
    <location>
        <begin position="93"/>
        <end position="111"/>
    </location>
</feature>
<dbReference type="PANTHER" id="PTHR30199:SF0">
    <property type="entry name" value="INNER MEMBRANE PROTEIN YDCO"/>
    <property type="match status" value="1"/>
</dbReference>
<feature type="transmembrane region" description="Helical" evidence="1">
    <location>
        <begin position="343"/>
        <end position="364"/>
    </location>
</feature>
<proteinExistence type="predicted"/>
<evidence type="ECO:0000256" key="1">
    <source>
        <dbReference type="SAM" id="Phobius"/>
    </source>
</evidence>
<feature type="transmembrane region" description="Helical" evidence="1">
    <location>
        <begin position="376"/>
        <end position="407"/>
    </location>
</feature>
<dbReference type="AlphaFoldDB" id="A0A5M3Q5S1"/>
<accession>A0A5M3Q5S1</accession>
<reference evidence="2 3" key="1">
    <citation type="journal article" date="2019" name="J. Gen. Appl. Microbiol.">
        <title>Aerobic degradation of cis-dichloroethene by the marine bacterium Marinobacter salsuginis strain 5N-3.</title>
        <authorList>
            <person name="Inoue Y."/>
            <person name="Fukunaga Y."/>
            <person name="Katsumata H."/>
            <person name="Ohji S."/>
            <person name="Hosoyama A."/>
            <person name="Mori K."/>
            <person name="Ando K."/>
        </authorList>
    </citation>
    <scope>NUCLEOTIDE SEQUENCE [LARGE SCALE GENOMIC DNA]</scope>
    <source>
        <strain evidence="2 3">NBRC 109114</strain>
    </source>
</reference>
<sequence length="417" mass="42079">MQKQAFETQDISTTPRAADSWFRSLLQSLNVKSVSAGVVAALFGCSGPALIVISAAEAGNLSSGQTVAWLLAIYFVGGLISLIMALRYRQPVTGAYSIPGAAIMIGALATIPFTEAVGAFIMSGVIVLLLGISGVVGRIMSWLPMPIVMAMIAGALIRFGTGAVQAVESMPLIAGAAAVAFFASARLTKAIPPVLTAAIVGFGIALATGSVQPADVDIAFVAPEMTMPTFTLNGLLAIAIPLAALVIGAENAQATGVLMAEGYKPPVNAMTTISGIGGMVAGVIGGHNANIAGPMTAICSSEQAGDDKSKRYGATVVNGVLFCSFGLFAGAAVPFILALPKALIGAVAGLAMIGVLIAAFQQAFSKAAGHQIGSMVALLVAMSGISLLGISSPFWALVFGILVSLLLSEQVPARKSA</sequence>